<evidence type="ECO:0000259" key="15">
    <source>
        <dbReference type="PROSITE" id="PS50109"/>
    </source>
</evidence>
<evidence type="ECO:0000259" key="16">
    <source>
        <dbReference type="PROSITE" id="PS50110"/>
    </source>
</evidence>
<feature type="domain" description="HPt" evidence="17">
    <location>
        <begin position="640"/>
        <end position="733"/>
    </location>
</feature>
<protein>
    <recommendedName>
        <fullName evidence="3">histidine kinase</fullName>
        <ecNumber evidence="3">2.7.13.3</ecNumber>
    </recommendedName>
</protein>
<dbReference type="PANTHER" id="PTHR45339">
    <property type="entry name" value="HYBRID SIGNAL TRANSDUCTION HISTIDINE KINASE J"/>
    <property type="match status" value="1"/>
</dbReference>
<dbReference type="InterPro" id="IPR005467">
    <property type="entry name" value="His_kinase_dom"/>
</dbReference>
<keyword evidence="5 13" id="KW-0597">Phosphoprotein</keyword>
<keyword evidence="19" id="KW-0808">Transferase</keyword>
<proteinExistence type="predicted"/>
<keyword evidence="11 14" id="KW-0472">Membrane</keyword>
<evidence type="ECO:0000256" key="11">
    <source>
        <dbReference type="ARBA" id="ARBA00023136"/>
    </source>
</evidence>
<dbReference type="SMART" id="SM00388">
    <property type="entry name" value="HisKA"/>
    <property type="match status" value="1"/>
</dbReference>
<dbReference type="InterPro" id="IPR003661">
    <property type="entry name" value="HisK_dim/P_dom"/>
</dbReference>
<dbReference type="FunFam" id="3.30.565.10:FF:000010">
    <property type="entry name" value="Sensor histidine kinase RcsC"/>
    <property type="match status" value="1"/>
</dbReference>
<evidence type="ECO:0000256" key="6">
    <source>
        <dbReference type="ARBA" id="ARBA00022692"/>
    </source>
</evidence>
<dbReference type="GO" id="GO:0005886">
    <property type="term" value="C:plasma membrane"/>
    <property type="evidence" value="ECO:0007669"/>
    <property type="project" value="UniProtKB-SubCell"/>
</dbReference>
<reference evidence="18 21" key="2">
    <citation type="submission" date="2019-07" db="EMBL/GenBank/DDBJ databases">
        <title>Whole genome shotgun sequence of Halomonas cupida NBRC 102219.</title>
        <authorList>
            <person name="Hosoyama A."/>
            <person name="Uohara A."/>
            <person name="Ohji S."/>
            <person name="Ichikawa N."/>
        </authorList>
    </citation>
    <scope>NUCLEOTIDE SEQUENCE [LARGE SCALE GENOMIC DNA]</scope>
    <source>
        <strain evidence="18 21">NBRC 102219</strain>
    </source>
</reference>
<dbReference type="InterPro" id="IPR036890">
    <property type="entry name" value="HATPase_C_sf"/>
</dbReference>
<evidence type="ECO:0000256" key="5">
    <source>
        <dbReference type="ARBA" id="ARBA00022553"/>
    </source>
</evidence>
<dbReference type="GO" id="GO:0000155">
    <property type="term" value="F:phosphorelay sensor kinase activity"/>
    <property type="evidence" value="ECO:0007669"/>
    <property type="project" value="InterPro"/>
</dbReference>
<organism evidence="19 20">
    <name type="scientific">Halomonas cupida</name>
    <dbReference type="NCBI Taxonomy" id="44933"/>
    <lineage>
        <taxon>Bacteria</taxon>
        <taxon>Pseudomonadati</taxon>
        <taxon>Pseudomonadota</taxon>
        <taxon>Gammaproteobacteria</taxon>
        <taxon>Oceanospirillales</taxon>
        <taxon>Halomonadaceae</taxon>
        <taxon>Halomonas</taxon>
    </lineage>
</organism>
<dbReference type="Pfam" id="PF00512">
    <property type="entry name" value="HisKA"/>
    <property type="match status" value="1"/>
</dbReference>
<dbReference type="InterPro" id="IPR011006">
    <property type="entry name" value="CheY-like_superfamily"/>
</dbReference>
<feature type="domain" description="Response regulatory" evidence="16">
    <location>
        <begin position="488"/>
        <end position="605"/>
    </location>
</feature>
<keyword evidence="7" id="KW-0547">Nucleotide-binding</keyword>
<dbReference type="Pfam" id="PF00072">
    <property type="entry name" value="Response_reg"/>
    <property type="match status" value="1"/>
</dbReference>
<feature type="domain" description="Histidine kinase" evidence="15">
    <location>
        <begin position="246"/>
        <end position="463"/>
    </location>
</feature>
<dbReference type="Gene3D" id="1.20.120.160">
    <property type="entry name" value="HPT domain"/>
    <property type="match status" value="1"/>
</dbReference>
<dbReference type="InterPro" id="IPR001789">
    <property type="entry name" value="Sig_transdc_resp-reg_receiver"/>
</dbReference>
<evidence type="ECO:0000256" key="10">
    <source>
        <dbReference type="ARBA" id="ARBA00023012"/>
    </source>
</evidence>
<evidence type="ECO:0000256" key="12">
    <source>
        <dbReference type="PROSITE-ProRule" id="PRU00110"/>
    </source>
</evidence>
<keyword evidence="10" id="KW-0902">Two-component regulatory system</keyword>
<comment type="catalytic activity">
    <reaction evidence="1">
        <text>ATP + protein L-histidine = ADP + protein N-phospho-L-histidine.</text>
        <dbReference type="EC" id="2.7.13.3"/>
    </reaction>
</comment>
<dbReference type="InterPro" id="IPR036097">
    <property type="entry name" value="HisK_dim/P_sf"/>
</dbReference>
<dbReference type="SUPFAM" id="SSF47226">
    <property type="entry name" value="Histidine-containing phosphotransfer domain, HPT domain"/>
    <property type="match status" value="1"/>
</dbReference>
<keyword evidence="9 14" id="KW-1133">Transmembrane helix</keyword>
<evidence type="ECO:0000256" key="9">
    <source>
        <dbReference type="ARBA" id="ARBA00022989"/>
    </source>
</evidence>
<keyword evidence="21" id="KW-1185">Reference proteome</keyword>
<gene>
    <name evidence="18" type="ORF">HCU01_32500</name>
    <name evidence="19" type="ORF">SAMN05660971_03883</name>
</gene>
<dbReference type="EMBL" id="BJXU01000137">
    <property type="protein sequence ID" value="GEN25301.1"/>
    <property type="molecule type" value="Genomic_DNA"/>
</dbReference>
<reference evidence="19 20" key="1">
    <citation type="submission" date="2016-11" db="EMBL/GenBank/DDBJ databases">
        <authorList>
            <person name="Jaros S."/>
            <person name="Januszkiewicz K."/>
            <person name="Wedrychowicz H."/>
        </authorList>
    </citation>
    <scope>NUCLEOTIDE SEQUENCE [LARGE SCALE GENOMIC DNA]</scope>
    <source>
        <strain evidence="19 20">DSM 4740</strain>
    </source>
</reference>
<dbReference type="PROSITE" id="PS50110">
    <property type="entry name" value="RESPONSE_REGULATORY"/>
    <property type="match status" value="1"/>
</dbReference>
<comment type="subcellular location">
    <subcellularLocation>
        <location evidence="2">Cell membrane</location>
        <topology evidence="2">Multi-pass membrane protein</topology>
    </subcellularLocation>
</comment>
<dbReference type="Pfam" id="PF01627">
    <property type="entry name" value="Hpt"/>
    <property type="match status" value="1"/>
</dbReference>
<evidence type="ECO:0000256" key="8">
    <source>
        <dbReference type="ARBA" id="ARBA00022840"/>
    </source>
</evidence>
<dbReference type="PANTHER" id="PTHR45339:SF1">
    <property type="entry name" value="HYBRID SIGNAL TRANSDUCTION HISTIDINE KINASE J"/>
    <property type="match status" value="1"/>
</dbReference>
<evidence type="ECO:0000256" key="13">
    <source>
        <dbReference type="PROSITE-ProRule" id="PRU00169"/>
    </source>
</evidence>
<dbReference type="CDD" id="cd00082">
    <property type="entry name" value="HisKA"/>
    <property type="match status" value="1"/>
</dbReference>
<dbReference type="SUPFAM" id="SSF52172">
    <property type="entry name" value="CheY-like"/>
    <property type="match status" value="1"/>
</dbReference>
<keyword evidence="6 14" id="KW-0812">Transmembrane</keyword>
<name>A0A1M7LMS7_9GAMM</name>
<dbReference type="Proteomes" id="UP000321726">
    <property type="component" value="Unassembled WGS sequence"/>
</dbReference>
<keyword evidence="19" id="KW-0418">Kinase</keyword>
<evidence type="ECO:0000313" key="20">
    <source>
        <dbReference type="Proteomes" id="UP000184123"/>
    </source>
</evidence>
<dbReference type="STRING" id="44933.SAMN05660971_03883"/>
<dbReference type="Gene3D" id="3.30.565.10">
    <property type="entry name" value="Histidine kinase-like ATPase, C-terminal domain"/>
    <property type="match status" value="1"/>
</dbReference>
<dbReference type="GO" id="GO:0005524">
    <property type="term" value="F:ATP binding"/>
    <property type="evidence" value="ECO:0007669"/>
    <property type="project" value="UniProtKB-KW"/>
</dbReference>
<evidence type="ECO:0000256" key="1">
    <source>
        <dbReference type="ARBA" id="ARBA00000085"/>
    </source>
</evidence>
<dbReference type="SMART" id="SM00073">
    <property type="entry name" value="HPT"/>
    <property type="match status" value="1"/>
</dbReference>
<sequence length="745" mass="82118">MLRIRPLVMWLNTYPLRLKVSAGAALAFFAAAMVVMALVVWRQDGLAHDVAEDAAWHAYKLDRDVVQLRGQVLSAVPGSDSSLEELRLNFELLYSRINIIHGSNILQVITMAPSAQRELDRIEQQLFQLDTLLSSFDRLDDAAVARLDHELLQLSAVSERLLIATNENLAHVATVDRLRLQRLYMLLLVMILGMSAAGGVMLMMLLREARDNEASRKALETLSDELEVSARRAQSASQAKSDFLATVSHEIRTPLNGVIGMSELMRDLSLAEPARHYSDTIFRSARQLMSMIDDILDFSKIEAGRMDLDLQPVALEALIKDAVALFMPRAEASGVRLSAYLDPQLPRRVEADPGRLRQVLLNLLTNAIKFTDEGEVSLSVQTGARHWMIFEVKDTGSGIDNVQAAQLFEPFRQSDPTIARRYGGTGLGLAICKRLVEAMSGRIGVESWPGQGSRFWFELPLRACSEPAEEPDENAVPQAHLKALAEAELLVVEDNPVNQEVAMAMLERIGCAATLAVSGAEALSLCERQQFDLILMDIQMPDMDGREVTRRLRHCDDWRATVAILAMTAGGAAHDQSDCLAVGMDGYLTKPLLIGNLSDALRRHLLGEHRHTLPLVVEAEGESNPLLCDETLTSLRNSLGDERCLTLVHLFGEQGNEHLNGLQAALQAEDADEVNRLAHQLKGESAGVGADTVASLAESLESRSRDLAPDNINELNDLLGRMRQAFEETLVAFDLAFAHRSPDSD</sequence>
<dbReference type="Pfam" id="PF02518">
    <property type="entry name" value="HATPase_c"/>
    <property type="match status" value="1"/>
</dbReference>
<dbReference type="Gene3D" id="3.40.50.2300">
    <property type="match status" value="1"/>
</dbReference>
<dbReference type="CDD" id="cd16922">
    <property type="entry name" value="HATPase_EvgS-ArcB-TorS-like"/>
    <property type="match status" value="1"/>
</dbReference>
<feature type="modified residue" description="4-aspartylphosphate" evidence="13">
    <location>
        <position position="537"/>
    </location>
</feature>
<dbReference type="SMART" id="SM00387">
    <property type="entry name" value="HATPase_c"/>
    <property type="match status" value="1"/>
</dbReference>
<dbReference type="InterPro" id="IPR004358">
    <property type="entry name" value="Sig_transdc_His_kin-like_C"/>
</dbReference>
<dbReference type="SUPFAM" id="SSF47384">
    <property type="entry name" value="Homodimeric domain of signal transducing histidine kinase"/>
    <property type="match status" value="1"/>
</dbReference>
<evidence type="ECO:0000313" key="19">
    <source>
        <dbReference type="EMBL" id="SHM79457.1"/>
    </source>
</evidence>
<dbReference type="EC" id="2.7.13.3" evidence="3"/>
<dbReference type="Gene3D" id="1.10.287.130">
    <property type="match status" value="1"/>
</dbReference>
<evidence type="ECO:0000256" key="3">
    <source>
        <dbReference type="ARBA" id="ARBA00012438"/>
    </source>
</evidence>
<keyword evidence="8" id="KW-0067">ATP-binding</keyword>
<dbReference type="InterPro" id="IPR003594">
    <property type="entry name" value="HATPase_dom"/>
</dbReference>
<dbReference type="PROSITE" id="PS50894">
    <property type="entry name" value="HPT"/>
    <property type="match status" value="1"/>
</dbReference>
<keyword evidence="4" id="KW-1003">Cell membrane</keyword>
<evidence type="ECO:0000256" key="4">
    <source>
        <dbReference type="ARBA" id="ARBA00022475"/>
    </source>
</evidence>
<evidence type="ECO:0000256" key="7">
    <source>
        <dbReference type="ARBA" id="ARBA00022741"/>
    </source>
</evidence>
<evidence type="ECO:0000313" key="18">
    <source>
        <dbReference type="EMBL" id="GEN25301.1"/>
    </source>
</evidence>
<feature type="transmembrane region" description="Helical" evidence="14">
    <location>
        <begin position="183"/>
        <end position="206"/>
    </location>
</feature>
<dbReference type="CDD" id="cd17546">
    <property type="entry name" value="REC_hyHK_CKI1_RcsC-like"/>
    <property type="match status" value="1"/>
</dbReference>
<dbReference type="RefSeq" id="WP_234987108.1">
    <property type="nucleotide sequence ID" value="NZ_BJXU01000137.1"/>
</dbReference>
<evidence type="ECO:0000256" key="14">
    <source>
        <dbReference type="SAM" id="Phobius"/>
    </source>
</evidence>
<dbReference type="CDD" id="cd00088">
    <property type="entry name" value="HPT"/>
    <property type="match status" value="1"/>
</dbReference>
<evidence type="ECO:0000256" key="2">
    <source>
        <dbReference type="ARBA" id="ARBA00004651"/>
    </source>
</evidence>
<dbReference type="InterPro" id="IPR008207">
    <property type="entry name" value="Sig_transdc_His_kin_Hpt_dom"/>
</dbReference>
<dbReference type="PROSITE" id="PS50109">
    <property type="entry name" value="HIS_KIN"/>
    <property type="match status" value="1"/>
</dbReference>
<dbReference type="PRINTS" id="PR00344">
    <property type="entry name" value="BCTRLSENSOR"/>
</dbReference>
<feature type="transmembrane region" description="Helical" evidence="14">
    <location>
        <begin position="20"/>
        <end position="41"/>
    </location>
</feature>
<dbReference type="AlphaFoldDB" id="A0A1M7LMS7"/>
<dbReference type="InterPro" id="IPR036641">
    <property type="entry name" value="HPT_dom_sf"/>
</dbReference>
<dbReference type="SUPFAM" id="SSF55874">
    <property type="entry name" value="ATPase domain of HSP90 chaperone/DNA topoisomerase II/histidine kinase"/>
    <property type="match status" value="1"/>
</dbReference>
<evidence type="ECO:0000313" key="21">
    <source>
        <dbReference type="Proteomes" id="UP000321726"/>
    </source>
</evidence>
<dbReference type="Proteomes" id="UP000184123">
    <property type="component" value="Unassembled WGS sequence"/>
</dbReference>
<evidence type="ECO:0000259" key="17">
    <source>
        <dbReference type="PROSITE" id="PS50894"/>
    </source>
</evidence>
<feature type="modified residue" description="Phosphohistidine" evidence="12">
    <location>
        <position position="679"/>
    </location>
</feature>
<dbReference type="SMART" id="SM00448">
    <property type="entry name" value="REC"/>
    <property type="match status" value="1"/>
</dbReference>
<accession>A0A1M7LMS7</accession>
<dbReference type="EMBL" id="FRCA01000013">
    <property type="protein sequence ID" value="SHM79457.1"/>
    <property type="molecule type" value="Genomic_DNA"/>
</dbReference>